<dbReference type="PROSITE" id="PS00455">
    <property type="entry name" value="AMP_BINDING"/>
    <property type="match status" value="2"/>
</dbReference>
<dbReference type="Proteomes" id="UP000184476">
    <property type="component" value="Unassembled WGS sequence"/>
</dbReference>
<feature type="domain" description="Carrier" evidence="5">
    <location>
        <begin position="957"/>
        <end position="1032"/>
    </location>
</feature>
<dbReference type="PANTHER" id="PTHR45527">
    <property type="entry name" value="NONRIBOSOMAL PEPTIDE SYNTHETASE"/>
    <property type="match status" value="1"/>
</dbReference>
<comment type="cofactor">
    <cofactor evidence="1">
        <name>pantetheine 4'-phosphate</name>
        <dbReference type="ChEBI" id="CHEBI:47942"/>
    </cofactor>
</comment>
<sequence length="2098" mass="240964">MITKDNIQDIYECTPLQEGILSHALQHPHDLAYFQQISFQLKGNLKPEWVRQSLQSLVNRYESLRTLFRYQEFQRPVQIVFKHMEIEWYESPSVLTVEELTEWKKQDRTRGFQLTEGPLIRFALFTTGEGKYELIWSFHHLLLDGWCLGILLSDWLKLYESIASKKPLSLGKVTPYRTYIQWLMKQDREAALAFWKKQLENLEVSHGWKKEHGAKSTPVVHQQLQCSFSADMTARLAEWARRRGVTLSNLIQALWAIVMQRMNHCQDLVFGAVSSGRQAPIRGIEQMVGLLIQTIPIRIQAEPEERFHQFVRKIQQNAFAAERYHYLSLAEIQAATSIGKDGIKQLIAFESYPLDLSSCTAKCRELEFEICGIDAFEQTHYDLNLIIYPGKRFTIKFSFHPDVYTQEEIQQCFHGLERVAMQILDDSELPVSQLSLISKKDKILTISRAVEQQVPYPDQQTLHGLFQWQAEQHPNGIAIVDGKRKITYQELDQYSNQLAWYLREKGVNRETIVGLIVEKSLEMVVAILAILKAGGAYLPIEPHYPRERITYLLQNSRTPLVLTGTGISVPDSFNGEVITLDSATLYQGKVTSLPAVNHSDDLAYLLYTSGSTGEPKGVMVEHRQVIRLWFHEQSKWSVQATDRWAMFHSYCFDVSVGELFGALLHGATLVLVPTEIAKDAYRLRQLLKEEEVTILCQTPSAFSALNTVEEEVGNHDLSLQRIILAGEALIPKQLTFWSSKYPQTKLINMYGPTEAAIYATVKEIDQETIEKNYSNIGKPLPTVHYYILDHEQQLLPPGMVGELYLGGAGIARGYFQQPALTASRFSPDPYLQQGRIYRTGDFVRQLPNGDLEYLGRIDEQVKIRGYRIELGEITTQLLTHPNIKEAVVVVDEGDLCAYVVGDLLIDELRTYLAGRLPQYMIPAHFISIKQLPLTTNGKLDRLALPHPSERKEKVYRSPRNNFEKQLVQVWEDVLQVSPIGMDDDFFRLGGHSLKAFQLINQLKKRLGYSLPLSILFKESTVQATAQYLQQSSDPRFAPIKPMPKQRKYPVTSMQKRLYILQNVEGIGASYHLPLAVEWKGVLNLERLTKAFQQLVARHTILRTSFHLEEGEIIQKVHDQVDFSLSKERIADDEEIKTLLQQAIVPFDLSRAPLFHAQVWERPAKQEWVLMIDFHHLIADEYTLHLLWDELIALYEGKKLAQQSLAYPDVAIWFEQQQKRKWMHEQEKYWLETLKEELPLWEMPTDAPRSVTPEFTGSIYQWSIPEQLYQKLQQYAQAQRTTLYMVLLAVYTIFISKWSKQMDMVIGIPFSIRSHTDLEQIPGMLVNTLPLRLQLNQEKSFMQLLQQVKERMLSAYQHGEYPLDQIVEKRAALYHQSRHPLFETMFVYQSEQMVEQKFHQFSLHPLKIPTETAKFELSWTVLETDKLTLAVEYRTQLYHPDTIKRMADHFQHILEQVLEDDDLTIPNIKLASNQEQQQLLEWSEANASYPQQQTLPQLFQQQVSLYPDAIAVIDGERKLTYRELDQRSNQLARLIQAKGIGRESIVGLLIDRSLEMIISILAVLKAGGAYLPIEPEYPMDRIAFLLRDSQAKLLITNQNDSTLLAFSGECLMLDEQTYQGIDSSALLLENSPNDLAYVIYTSGSTGQPKGVMVEHRQVTRLWLHDQCQFDFDQNDRWAMFHSYCFDVSVGELFGALLHGATLVMIPSWATKDPKQFRQILHQEQVTVLCQTPTAFTALSNYEQSQADHALCIRYLLLAGEALLPKQLRKWHKIYPQTRIFNLYGPTEAAVYATIKEMDQQTMKCDQSNIGRPMPTTSAYVLDDQLQLQPVGVVGELYLGGAGVTRGYLNQPQLTKKRFITHPFRSGDRLYRTGDLARWLPNGEIEYLGRDDDQVKVRGYRIELGEITARTLEHPAVKEAAVILHKTKSDTATIVAYIVGGTPKELRTYLAKYLPDHMLPHNILSIEKLPRTTNGKLDRHALPTPDPKSLIQTEHLPPTSPAEQLLARIWEEVLGIKSVGIKDHFFTIGGDSICAMQVVARLRQAGWELEMKELYRFPHIAALASKLRPLSTKKIEKGKGEEVSTEDIKQVLNFVERNFP</sequence>
<dbReference type="Pfam" id="PF00501">
    <property type="entry name" value="AMP-binding"/>
    <property type="match status" value="2"/>
</dbReference>
<proteinExistence type="inferred from homology"/>
<accession>A0A1M4VJC3</accession>
<dbReference type="Gene3D" id="3.30.559.30">
    <property type="entry name" value="Nonribosomal peptide synthetase, condensation domain"/>
    <property type="match status" value="2"/>
</dbReference>
<dbReference type="Pfam" id="PF00668">
    <property type="entry name" value="Condensation"/>
    <property type="match status" value="2"/>
</dbReference>
<dbReference type="STRING" id="112248.SAMN05444392_102387"/>
<dbReference type="Gene3D" id="3.30.300.30">
    <property type="match status" value="2"/>
</dbReference>
<dbReference type="FunFam" id="1.10.1200.10:FF:000005">
    <property type="entry name" value="Nonribosomal peptide synthetase 1"/>
    <property type="match status" value="2"/>
</dbReference>
<dbReference type="Pfam" id="PF00550">
    <property type="entry name" value="PP-binding"/>
    <property type="match status" value="2"/>
</dbReference>
<dbReference type="GO" id="GO:0044550">
    <property type="term" value="P:secondary metabolite biosynthetic process"/>
    <property type="evidence" value="ECO:0007669"/>
    <property type="project" value="TreeGrafter"/>
</dbReference>
<dbReference type="RefSeq" id="WP_073153965.1">
    <property type="nucleotide sequence ID" value="NZ_FQVL01000002.1"/>
</dbReference>
<dbReference type="SMART" id="SM00823">
    <property type="entry name" value="PKS_PP"/>
    <property type="match status" value="2"/>
</dbReference>
<dbReference type="InterPro" id="IPR000873">
    <property type="entry name" value="AMP-dep_synth/lig_dom"/>
</dbReference>
<evidence type="ECO:0000259" key="5">
    <source>
        <dbReference type="PROSITE" id="PS50075"/>
    </source>
</evidence>
<dbReference type="CDD" id="cd19543">
    <property type="entry name" value="DCL_NRPS"/>
    <property type="match status" value="1"/>
</dbReference>
<dbReference type="NCBIfam" id="TIGR01733">
    <property type="entry name" value="AA-adenyl-dom"/>
    <property type="match status" value="2"/>
</dbReference>
<dbReference type="Gene3D" id="3.30.559.10">
    <property type="entry name" value="Chloramphenicol acetyltransferase-like domain"/>
    <property type="match status" value="2"/>
</dbReference>
<keyword evidence="7" id="KW-1185">Reference proteome</keyword>
<dbReference type="InterPro" id="IPR045851">
    <property type="entry name" value="AMP-bd_C_sf"/>
</dbReference>
<dbReference type="FunFam" id="2.30.38.10:FF:000001">
    <property type="entry name" value="Non-ribosomal peptide synthetase PvdI"/>
    <property type="match status" value="1"/>
</dbReference>
<evidence type="ECO:0000256" key="2">
    <source>
        <dbReference type="ARBA" id="ARBA00006432"/>
    </source>
</evidence>
<dbReference type="Gene3D" id="1.10.1200.10">
    <property type="entry name" value="ACP-like"/>
    <property type="match status" value="2"/>
</dbReference>
<dbReference type="SUPFAM" id="SSF47336">
    <property type="entry name" value="ACP-like"/>
    <property type="match status" value="2"/>
</dbReference>
<dbReference type="InterPro" id="IPR025110">
    <property type="entry name" value="AMP-bd_C"/>
</dbReference>
<dbReference type="Gene3D" id="3.40.50.980">
    <property type="match status" value="4"/>
</dbReference>
<evidence type="ECO:0000256" key="4">
    <source>
        <dbReference type="ARBA" id="ARBA00022553"/>
    </source>
</evidence>
<dbReference type="GO" id="GO:0008610">
    <property type="term" value="P:lipid biosynthetic process"/>
    <property type="evidence" value="ECO:0007669"/>
    <property type="project" value="UniProtKB-ARBA"/>
</dbReference>
<dbReference type="Gene3D" id="2.30.38.10">
    <property type="entry name" value="Luciferase, Domain 3"/>
    <property type="match status" value="2"/>
</dbReference>
<dbReference type="SUPFAM" id="SSF56801">
    <property type="entry name" value="Acetyl-CoA synthetase-like"/>
    <property type="match status" value="2"/>
</dbReference>
<dbReference type="FunFam" id="3.40.50.980:FF:000001">
    <property type="entry name" value="Non-ribosomal peptide synthetase"/>
    <property type="match status" value="2"/>
</dbReference>
<dbReference type="GO" id="GO:0043041">
    <property type="term" value="P:amino acid activation for nonribosomal peptide biosynthetic process"/>
    <property type="evidence" value="ECO:0007669"/>
    <property type="project" value="TreeGrafter"/>
</dbReference>
<dbReference type="GO" id="GO:0003824">
    <property type="term" value="F:catalytic activity"/>
    <property type="evidence" value="ECO:0007669"/>
    <property type="project" value="InterPro"/>
</dbReference>
<keyword evidence="3" id="KW-0596">Phosphopantetheine</keyword>
<dbReference type="InterPro" id="IPR001242">
    <property type="entry name" value="Condensation_dom"/>
</dbReference>
<dbReference type="CDD" id="cd19531">
    <property type="entry name" value="LCL_NRPS-like"/>
    <property type="match status" value="1"/>
</dbReference>
<dbReference type="SUPFAM" id="SSF52777">
    <property type="entry name" value="CoA-dependent acyltransferases"/>
    <property type="match status" value="4"/>
</dbReference>
<dbReference type="CDD" id="cd05930">
    <property type="entry name" value="A_NRPS"/>
    <property type="match status" value="2"/>
</dbReference>
<dbReference type="NCBIfam" id="NF003417">
    <property type="entry name" value="PRK04813.1"/>
    <property type="match status" value="2"/>
</dbReference>
<dbReference type="InterPro" id="IPR023213">
    <property type="entry name" value="CAT-like_dom_sf"/>
</dbReference>
<dbReference type="PANTHER" id="PTHR45527:SF1">
    <property type="entry name" value="FATTY ACID SYNTHASE"/>
    <property type="match status" value="1"/>
</dbReference>
<reference evidence="6 7" key="1">
    <citation type="submission" date="2016-11" db="EMBL/GenBank/DDBJ databases">
        <authorList>
            <person name="Jaros S."/>
            <person name="Januszkiewicz K."/>
            <person name="Wedrychowicz H."/>
        </authorList>
    </citation>
    <scope>NUCLEOTIDE SEQUENCE [LARGE SCALE GENOMIC DNA]</scope>
    <source>
        <strain evidence="6 7">DSM 44666</strain>
    </source>
</reference>
<dbReference type="InterPro" id="IPR010071">
    <property type="entry name" value="AA_adenyl_dom"/>
</dbReference>
<keyword evidence="4" id="KW-0597">Phosphoprotein</keyword>
<evidence type="ECO:0000313" key="6">
    <source>
        <dbReference type="EMBL" id="SHE68963.1"/>
    </source>
</evidence>
<name>A0A1M4VJC3_9BACL</name>
<evidence type="ECO:0000256" key="3">
    <source>
        <dbReference type="ARBA" id="ARBA00022450"/>
    </source>
</evidence>
<dbReference type="GO" id="GO:0005829">
    <property type="term" value="C:cytosol"/>
    <property type="evidence" value="ECO:0007669"/>
    <property type="project" value="TreeGrafter"/>
</dbReference>
<dbReference type="EMBL" id="FQVL01000002">
    <property type="protein sequence ID" value="SHE68963.1"/>
    <property type="molecule type" value="Genomic_DNA"/>
</dbReference>
<organism evidence="6 7">
    <name type="scientific">Seinonella peptonophila</name>
    <dbReference type="NCBI Taxonomy" id="112248"/>
    <lineage>
        <taxon>Bacteria</taxon>
        <taxon>Bacillati</taxon>
        <taxon>Bacillota</taxon>
        <taxon>Bacilli</taxon>
        <taxon>Bacillales</taxon>
        <taxon>Thermoactinomycetaceae</taxon>
        <taxon>Seinonella</taxon>
    </lineage>
</organism>
<dbReference type="InterPro" id="IPR009081">
    <property type="entry name" value="PP-bd_ACP"/>
</dbReference>
<protein>
    <submittedName>
        <fullName evidence="6">Amino acid adenylation domain-containing protein</fullName>
    </submittedName>
</protein>
<dbReference type="GO" id="GO:0031177">
    <property type="term" value="F:phosphopantetheine binding"/>
    <property type="evidence" value="ECO:0007669"/>
    <property type="project" value="InterPro"/>
</dbReference>
<gene>
    <name evidence="6" type="ORF">SAMN05444392_102387</name>
</gene>
<evidence type="ECO:0000256" key="1">
    <source>
        <dbReference type="ARBA" id="ARBA00001957"/>
    </source>
</evidence>
<feature type="domain" description="Carrier" evidence="5">
    <location>
        <begin position="1995"/>
        <end position="2069"/>
    </location>
</feature>
<dbReference type="Pfam" id="PF13193">
    <property type="entry name" value="AMP-binding_C"/>
    <property type="match status" value="2"/>
</dbReference>
<dbReference type="FunFam" id="3.40.50.980:FF:000002">
    <property type="entry name" value="Enterobactin synthetase component F"/>
    <property type="match status" value="1"/>
</dbReference>
<dbReference type="PROSITE" id="PS50075">
    <property type="entry name" value="CARRIER"/>
    <property type="match status" value="2"/>
</dbReference>
<dbReference type="InterPro" id="IPR020845">
    <property type="entry name" value="AMP-binding_CS"/>
</dbReference>
<evidence type="ECO:0000313" key="7">
    <source>
        <dbReference type="Proteomes" id="UP000184476"/>
    </source>
</evidence>
<dbReference type="InterPro" id="IPR020806">
    <property type="entry name" value="PKS_PP-bd"/>
</dbReference>
<dbReference type="FunFam" id="3.40.50.12780:FF:000012">
    <property type="entry name" value="Non-ribosomal peptide synthetase"/>
    <property type="match status" value="2"/>
</dbReference>
<dbReference type="InterPro" id="IPR036736">
    <property type="entry name" value="ACP-like_sf"/>
</dbReference>
<comment type="similarity">
    <text evidence="2">Belongs to the ATP-dependent AMP-binding enzyme family.</text>
</comment>